<keyword evidence="7 11" id="KW-0812">Transmembrane</keyword>
<dbReference type="AlphaFoldDB" id="Q6APK5"/>
<dbReference type="Proteomes" id="UP000000602">
    <property type="component" value="Chromosome"/>
</dbReference>
<feature type="domain" description="ABC transmembrane type-1" evidence="12">
    <location>
        <begin position="130"/>
        <end position="327"/>
    </location>
</feature>
<dbReference type="STRING" id="177439.DP0990"/>
<evidence type="ECO:0000256" key="6">
    <source>
        <dbReference type="ARBA" id="ARBA00022475"/>
    </source>
</evidence>
<sequence>MSRYSGLDAPKSRGYFMFWRSAIVVCMLVVIGFTYVASSYVEYNWNWKQVPQYFWLDKTIEVRAEVAGDIEKIIKGPEGYSISIMDGAYTETLQAPADAEILLTEGDYAYEGDLVASYKVSQPGMLLISLWITLKVSFFAIIIGITLGILTGLSRVSENPLLKWFSIIYIELIRGTPLMVQIFLWYFVVGNLINAFLTQIGIGGVPPLWFGVIALATFTGAYTAEIVRAGIQSVHRGQMEAARSLGLTYAESMRKVILPQALRRIMPPLAGQFISLIKDSSLLGVIAIREVTKATREIVSSSLMPYEMWITCALLYLVLTFALSLCVQHLERKSLR</sequence>
<dbReference type="RefSeq" id="WP_011188233.1">
    <property type="nucleotide sequence ID" value="NC_006138.1"/>
</dbReference>
<dbReference type="EMBL" id="CR522870">
    <property type="protein sequence ID" value="CAG35719.1"/>
    <property type="molecule type" value="Genomic_DNA"/>
</dbReference>
<dbReference type="KEGG" id="dps:DP0990"/>
<dbReference type="GO" id="GO:0006865">
    <property type="term" value="P:amino acid transport"/>
    <property type="evidence" value="ECO:0007669"/>
    <property type="project" value="UniProtKB-KW"/>
</dbReference>
<dbReference type="InterPro" id="IPR043429">
    <property type="entry name" value="ArtM/GltK/GlnP/TcyL/YhdX-like"/>
</dbReference>
<dbReference type="Pfam" id="PF00528">
    <property type="entry name" value="BPD_transp_1"/>
    <property type="match status" value="1"/>
</dbReference>
<feature type="transmembrane region" description="Helical" evidence="11">
    <location>
        <begin position="21"/>
        <end position="41"/>
    </location>
</feature>
<feature type="transmembrane region" description="Helical" evidence="11">
    <location>
        <begin position="128"/>
        <end position="153"/>
    </location>
</feature>
<dbReference type="GO" id="GO:0043190">
    <property type="term" value="C:ATP-binding cassette (ABC) transporter complex"/>
    <property type="evidence" value="ECO:0007669"/>
    <property type="project" value="InterPro"/>
</dbReference>
<comment type="similarity">
    <text evidence="3">Belongs to the binding-protein-dependent transport system permease family. HisMQ subfamily.</text>
</comment>
<evidence type="ECO:0000256" key="1">
    <source>
        <dbReference type="ARBA" id="ARBA00003159"/>
    </source>
</evidence>
<feature type="transmembrane region" description="Helical" evidence="11">
    <location>
        <begin position="208"/>
        <end position="227"/>
    </location>
</feature>
<proteinExistence type="inferred from homology"/>
<reference evidence="14" key="1">
    <citation type="journal article" date="2004" name="Environ. Microbiol.">
        <title>The genome of Desulfotalea psychrophila, a sulfate-reducing bacterium from permanently cold Arctic sediments.</title>
        <authorList>
            <person name="Rabus R."/>
            <person name="Ruepp A."/>
            <person name="Frickey T."/>
            <person name="Rattei T."/>
            <person name="Fartmann B."/>
            <person name="Stark M."/>
            <person name="Bauer M."/>
            <person name="Zibat A."/>
            <person name="Lombardot T."/>
            <person name="Becker I."/>
            <person name="Amann J."/>
            <person name="Gellner K."/>
            <person name="Teeling H."/>
            <person name="Leuschner W.D."/>
            <person name="Gloeckner F.-O."/>
            <person name="Lupas A.N."/>
            <person name="Amann R."/>
            <person name="Klenk H.-P."/>
        </authorList>
    </citation>
    <scope>NUCLEOTIDE SEQUENCE [LARGE SCALE GENOMIC DNA]</scope>
    <source>
        <strain evidence="14">DSM 12343 / LSv54</strain>
    </source>
</reference>
<dbReference type="GO" id="GO:0022857">
    <property type="term" value="F:transmembrane transporter activity"/>
    <property type="evidence" value="ECO:0007669"/>
    <property type="project" value="InterPro"/>
</dbReference>
<accession>Q6APK5</accession>
<keyword evidence="8" id="KW-0029">Amino-acid transport</keyword>
<keyword evidence="5 11" id="KW-0813">Transport</keyword>
<evidence type="ECO:0000256" key="8">
    <source>
        <dbReference type="ARBA" id="ARBA00022970"/>
    </source>
</evidence>
<dbReference type="SUPFAM" id="SSF161098">
    <property type="entry name" value="MetI-like"/>
    <property type="match status" value="1"/>
</dbReference>
<dbReference type="FunFam" id="1.10.3720.10:FF:000033">
    <property type="entry name" value="Polar amino acid ABC transporter permease"/>
    <property type="match status" value="1"/>
</dbReference>
<evidence type="ECO:0000256" key="3">
    <source>
        <dbReference type="ARBA" id="ARBA00010072"/>
    </source>
</evidence>
<feature type="transmembrane region" description="Helical" evidence="11">
    <location>
        <begin position="165"/>
        <end position="188"/>
    </location>
</feature>
<keyword evidence="14" id="KW-1185">Reference proteome</keyword>
<evidence type="ECO:0000256" key="7">
    <source>
        <dbReference type="ARBA" id="ARBA00022692"/>
    </source>
</evidence>
<organism evidence="13 14">
    <name type="scientific">Desulfotalea psychrophila (strain LSv54 / DSM 12343)</name>
    <dbReference type="NCBI Taxonomy" id="177439"/>
    <lineage>
        <taxon>Bacteria</taxon>
        <taxon>Pseudomonadati</taxon>
        <taxon>Thermodesulfobacteriota</taxon>
        <taxon>Desulfobulbia</taxon>
        <taxon>Desulfobulbales</taxon>
        <taxon>Desulfocapsaceae</taxon>
        <taxon>Desulfotalea</taxon>
    </lineage>
</organism>
<dbReference type="CDD" id="cd06261">
    <property type="entry name" value="TM_PBP2"/>
    <property type="match status" value="1"/>
</dbReference>
<evidence type="ECO:0000256" key="9">
    <source>
        <dbReference type="ARBA" id="ARBA00022989"/>
    </source>
</evidence>
<dbReference type="NCBIfam" id="TIGR01726">
    <property type="entry name" value="HEQRo_perm_3TM"/>
    <property type="match status" value="1"/>
</dbReference>
<dbReference type="OrthoDB" id="5365894at2"/>
<gene>
    <name evidence="13" type="ordered locus">DP0990</name>
</gene>
<name>Q6APK5_DESPS</name>
<dbReference type="eggNOG" id="COG0765">
    <property type="taxonomic scope" value="Bacteria"/>
</dbReference>
<evidence type="ECO:0000256" key="10">
    <source>
        <dbReference type="ARBA" id="ARBA00023136"/>
    </source>
</evidence>
<feature type="transmembrane region" description="Helical" evidence="11">
    <location>
        <begin position="308"/>
        <end position="327"/>
    </location>
</feature>
<evidence type="ECO:0000313" key="14">
    <source>
        <dbReference type="Proteomes" id="UP000000602"/>
    </source>
</evidence>
<dbReference type="PANTHER" id="PTHR30614">
    <property type="entry name" value="MEMBRANE COMPONENT OF AMINO ACID ABC TRANSPORTER"/>
    <property type="match status" value="1"/>
</dbReference>
<dbReference type="HOGENOM" id="CLU_019602_16_0_7"/>
<evidence type="ECO:0000256" key="5">
    <source>
        <dbReference type="ARBA" id="ARBA00022448"/>
    </source>
</evidence>
<dbReference type="InterPro" id="IPR000515">
    <property type="entry name" value="MetI-like"/>
</dbReference>
<dbReference type="InterPro" id="IPR010065">
    <property type="entry name" value="AA_ABC_transptr_permease_3TM"/>
</dbReference>
<keyword evidence="9 11" id="KW-1133">Transmembrane helix</keyword>
<dbReference type="InterPro" id="IPR035906">
    <property type="entry name" value="MetI-like_sf"/>
</dbReference>
<dbReference type="PROSITE" id="PS50928">
    <property type="entry name" value="ABC_TM1"/>
    <property type="match status" value="1"/>
</dbReference>
<evidence type="ECO:0000256" key="2">
    <source>
        <dbReference type="ARBA" id="ARBA00004429"/>
    </source>
</evidence>
<dbReference type="PANTHER" id="PTHR30614:SF20">
    <property type="entry name" value="GLUTAMINE TRANSPORT SYSTEM PERMEASE PROTEIN GLNP"/>
    <property type="match status" value="1"/>
</dbReference>
<comment type="function">
    <text evidence="1">Part of the binding-protein-dependent transport system for glutamine; probably responsible for the translocation of the substrate across the membrane.</text>
</comment>
<evidence type="ECO:0000256" key="4">
    <source>
        <dbReference type="ARBA" id="ARBA00016506"/>
    </source>
</evidence>
<keyword evidence="6" id="KW-1003">Cell membrane</keyword>
<comment type="subcellular location">
    <subcellularLocation>
        <location evidence="2">Cell inner membrane</location>
        <topology evidence="2">Multi-pass membrane protein</topology>
    </subcellularLocation>
    <subcellularLocation>
        <location evidence="11">Cell membrane</location>
        <topology evidence="11">Multi-pass membrane protein</topology>
    </subcellularLocation>
</comment>
<protein>
    <recommendedName>
        <fullName evidence="4">Putative glutamine transport system permease protein GlnP</fullName>
    </recommendedName>
</protein>
<evidence type="ECO:0000259" key="12">
    <source>
        <dbReference type="PROSITE" id="PS50928"/>
    </source>
</evidence>
<dbReference type="Gene3D" id="1.10.3720.10">
    <property type="entry name" value="MetI-like"/>
    <property type="match status" value="1"/>
</dbReference>
<keyword evidence="10 11" id="KW-0472">Membrane</keyword>
<evidence type="ECO:0000313" key="13">
    <source>
        <dbReference type="EMBL" id="CAG35719.1"/>
    </source>
</evidence>
<evidence type="ECO:0000256" key="11">
    <source>
        <dbReference type="RuleBase" id="RU363032"/>
    </source>
</evidence>